<sequence length="61" mass="7183">MSGKSLPAYLQQVLENHLEQSDLVYDDELQGIFERLGQLNDKVEQLKANIRQKRLQQEKQK</sequence>
<keyword evidence="3" id="KW-1185">Reference proteome</keyword>
<comment type="caution">
    <text evidence="2">The sequence shown here is derived from an EMBL/GenBank/DDBJ whole genome shotgun (WGS) entry which is preliminary data.</text>
</comment>
<keyword evidence="1" id="KW-0175">Coiled coil</keyword>
<dbReference type="RefSeq" id="WP_102796266.1">
    <property type="nucleotide sequence ID" value="NZ_BAAAEI010000006.1"/>
</dbReference>
<evidence type="ECO:0000313" key="3">
    <source>
        <dbReference type="Proteomes" id="UP001501757"/>
    </source>
</evidence>
<reference evidence="2 3" key="1">
    <citation type="journal article" date="2019" name="Int. J. Syst. Evol. Microbiol.">
        <title>The Global Catalogue of Microorganisms (GCM) 10K type strain sequencing project: providing services to taxonomists for standard genome sequencing and annotation.</title>
        <authorList>
            <consortium name="The Broad Institute Genomics Platform"/>
            <consortium name="The Broad Institute Genome Sequencing Center for Infectious Disease"/>
            <person name="Wu L."/>
            <person name="Ma J."/>
        </authorList>
    </citation>
    <scope>NUCLEOTIDE SEQUENCE [LARGE SCALE GENOMIC DNA]</scope>
    <source>
        <strain evidence="2 3">JCM 13378</strain>
    </source>
</reference>
<name>A0ABN0WY87_9ALTE</name>
<protein>
    <submittedName>
        <fullName evidence="2">Uncharacterized protein</fullName>
    </submittedName>
</protein>
<evidence type="ECO:0000313" key="2">
    <source>
        <dbReference type="EMBL" id="GAA0350249.1"/>
    </source>
</evidence>
<gene>
    <name evidence="2" type="ORF">GCM10009092_13300</name>
</gene>
<feature type="coiled-coil region" evidence="1">
    <location>
        <begin position="29"/>
        <end position="60"/>
    </location>
</feature>
<dbReference type="Proteomes" id="UP001501757">
    <property type="component" value="Unassembled WGS sequence"/>
</dbReference>
<accession>A0ABN0WY87</accession>
<proteinExistence type="predicted"/>
<organism evidence="2 3">
    <name type="scientific">Bowmanella denitrificans</name>
    <dbReference type="NCBI Taxonomy" id="366582"/>
    <lineage>
        <taxon>Bacteria</taxon>
        <taxon>Pseudomonadati</taxon>
        <taxon>Pseudomonadota</taxon>
        <taxon>Gammaproteobacteria</taxon>
        <taxon>Alteromonadales</taxon>
        <taxon>Alteromonadaceae</taxon>
        <taxon>Bowmanella</taxon>
    </lineage>
</organism>
<dbReference type="EMBL" id="BAAAEI010000006">
    <property type="protein sequence ID" value="GAA0350249.1"/>
    <property type="molecule type" value="Genomic_DNA"/>
</dbReference>
<evidence type="ECO:0000256" key="1">
    <source>
        <dbReference type="SAM" id="Coils"/>
    </source>
</evidence>